<dbReference type="Proteomes" id="UP000233767">
    <property type="component" value="Unassembled WGS sequence"/>
</dbReference>
<protein>
    <submittedName>
        <fullName evidence="3">Uncharacterized protein</fullName>
    </submittedName>
</protein>
<organism evidence="3 5">
    <name type="scientific">Flavobacterium lindanitolerans</name>
    <dbReference type="NCBI Taxonomy" id="428988"/>
    <lineage>
        <taxon>Bacteria</taxon>
        <taxon>Pseudomonadati</taxon>
        <taxon>Bacteroidota</taxon>
        <taxon>Flavobacteriia</taxon>
        <taxon>Flavobacteriales</taxon>
        <taxon>Flavobacteriaceae</taxon>
        <taxon>Flavobacterium</taxon>
    </lineage>
</organism>
<evidence type="ECO:0000313" key="2">
    <source>
        <dbReference type="EMBL" id="PKW21220.1"/>
    </source>
</evidence>
<evidence type="ECO:0000313" key="4">
    <source>
        <dbReference type="Proteomes" id="UP000233767"/>
    </source>
</evidence>
<name>A0A497UHX5_9FLAO</name>
<keyword evidence="1" id="KW-0732">Signal</keyword>
<evidence type="ECO:0000256" key="1">
    <source>
        <dbReference type="SAM" id="SignalP"/>
    </source>
</evidence>
<keyword evidence="4" id="KW-1185">Reference proteome</keyword>
<proteinExistence type="predicted"/>
<dbReference type="EMBL" id="PJND01000008">
    <property type="protein sequence ID" value="PKW21220.1"/>
    <property type="molecule type" value="Genomic_DNA"/>
</dbReference>
<sequence>MGVVKLVCFLLLLICAKGLSQTFGKSPISIYPAPLSEKDMMYYKWYNHPEEENIYIINFERNIDGFTTAFKEVRRLLAENNLKFEETISNLSSFHPDLDSEHSYEELHSSVKDEKSKIFMTWNSGKDFLTLFLKHDIYMLILGNKKAE</sequence>
<accession>A0A497UHX5</accession>
<feature type="signal peptide" evidence="1">
    <location>
        <begin position="1"/>
        <end position="20"/>
    </location>
</feature>
<evidence type="ECO:0000313" key="5">
    <source>
        <dbReference type="Proteomes" id="UP000275027"/>
    </source>
</evidence>
<evidence type="ECO:0000313" key="3">
    <source>
        <dbReference type="EMBL" id="RLJ30142.1"/>
    </source>
</evidence>
<reference evidence="3 5" key="2">
    <citation type="submission" date="2018-10" db="EMBL/GenBank/DDBJ databases">
        <title>Genomic Encyclopedia of Archaeal and Bacterial Type Strains, Phase II (KMG-II): from individual species to whole genera.</title>
        <authorList>
            <person name="Goeker M."/>
        </authorList>
    </citation>
    <scope>NUCLEOTIDE SEQUENCE [LARGE SCALE GENOMIC DNA]</scope>
    <source>
        <strain evidence="3 5">DSM 21886</strain>
    </source>
</reference>
<feature type="chain" id="PRO_5019739075" evidence="1">
    <location>
        <begin position="21"/>
        <end position="148"/>
    </location>
</feature>
<dbReference type="Proteomes" id="UP000275027">
    <property type="component" value="Unassembled WGS sequence"/>
</dbReference>
<dbReference type="AlphaFoldDB" id="A0A497UHX5"/>
<dbReference type="EMBL" id="RCCB01000011">
    <property type="protein sequence ID" value="RLJ30142.1"/>
    <property type="molecule type" value="Genomic_DNA"/>
</dbReference>
<comment type="caution">
    <text evidence="3">The sequence shown here is derived from an EMBL/GenBank/DDBJ whole genome shotgun (WGS) entry which is preliminary data.</text>
</comment>
<gene>
    <name evidence="2" type="ORF">B0G92_2504</name>
    <name evidence="3" type="ORF">CLV50_1546</name>
</gene>
<reference evidence="2 4" key="1">
    <citation type="submission" date="2017-12" db="EMBL/GenBank/DDBJ databases">
        <title>Genomic Encyclopedia of Type Strains, Phase III (KMG-III): the genomes of soil and plant-associated and newly described type strains.</title>
        <authorList>
            <person name="Whitman W."/>
        </authorList>
    </citation>
    <scope>NUCLEOTIDE SEQUENCE [LARGE SCALE GENOMIC DNA]</scope>
    <source>
        <strain evidence="2 4">IP-10</strain>
    </source>
</reference>